<evidence type="ECO:0000313" key="1">
    <source>
        <dbReference type="EMBL" id="KQB01392.1"/>
    </source>
</evidence>
<comment type="caution">
    <text evidence="1">The sequence shown here is derived from an EMBL/GenBank/DDBJ whole genome shotgun (WGS) entry which is preliminary data.</text>
</comment>
<evidence type="ECO:0000313" key="2">
    <source>
        <dbReference type="Proteomes" id="UP000050491"/>
    </source>
</evidence>
<organism evidence="1 2">
    <name type="scientific">Vibrio metoecus</name>
    <dbReference type="NCBI Taxonomy" id="1481663"/>
    <lineage>
        <taxon>Bacteria</taxon>
        <taxon>Pseudomonadati</taxon>
        <taxon>Pseudomonadota</taxon>
        <taxon>Gammaproteobacteria</taxon>
        <taxon>Vibrionales</taxon>
        <taxon>Vibrionaceae</taxon>
        <taxon>Vibrio</taxon>
    </lineage>
</organism>
<accession>A0A0Q0THC2</accession>
<dbReference type="EMBL" id="LBGP01000012">
    <property type="protein sequence ID" value="KQB01392.1"/>
    <property type="molecule type" value="Genomic_DNA"/>
</dbReference>
<dbReference type="Proteomes" id="UP000050491">
    <property type="component" value="Unassembled WGS sequence"/>
</dbReference>
<dbReference type="PATRIC" id="fig|1481663.12.peg.618"/>
<sequence>MFKNANIGRKQIFENVHDSALSKVIEGIFDYEMHNLTYFLALYQFVIEAVCAQKLVKFTICVNSGEKKTKKSNSGLFFCRTLF</sequence>
<proteinExistence type="predicted"/>
<name>A0A0Q0THC2_VIBMT</name>
<gene>
    <name evidence="1" type="ORF">XV92_09310</name>
</gene>
<reference evidence="1 2" key="1">
    <citation type="journal article" date="2015" name="Genome Biol. Evol.">
        <title>The Dynamics of Genetic Interactions between Vibrio metoecus and Vibrio cholerae, Two Close Relatives Co-Occurring in the Environment.</title>
        <authorList>
            <person name="Orata F.D."/>
            <person name="Kirchberger P.C."/>
            <person name="Meheust R."/>
            <person name="Barlow E.J."/>
            <person name="Tarr C.L."/>
            <person name="Boucher Y."/>
        </authorList>
    </citation>
    <scope>NUCLEOTIDE SEQUENCE [LARGE SCALE GENOMIC DNA]</scope>
    <source>
        <strain evidence="1 2">YB5B04</strain>
    </source>
</reference>
<protein>
    <submittedName>
        <fullName evidence="1">Uncharacterized protein</fullName>
    </submittedName>
</protein>
<dbReference type="AlphaFoldDB" id="A0A0Q0THC2"/>